<dbReference type="AlphaFoldDB" id="A0A077RCI3"/>
<sequence>TIAKTMAVLKTTLTPTSSPTITTQASPTTRTRETTLERCN</sequence>
<dbReference type="EMBL" id="HG529842">
    <property type="protein sequence ID" value="CDI57107.1"/>
    <property type="molecule type" value="Genomic_DNA"/>
</dbReference>
<evidence type="ECO:0000313" key="2">
    <source>
        <dbReference type="EMBL" id="CDI57107.1"/>
    </source>
</evidence>
<name>A0A077RCI3_9BASI</name>
<evidence type="ECO:0000256" key="1">
    <source>
        <dbReference type="SAM" id="MobiDB-lite"/>
    </source>
</evidence>
<feature type="region of interest" description="Disordered" evidence="1">
    <location>
        <begin position="15"/>
        <end position="40"/>
    </location>
</feature>
<feature type="non-terminal residue" evidence="2">
    <location>
        <position position="1"/>
    </location>
</feature>
<feature type="compositionally biased region" description="Basic and acidic residues" evidence="1">
    <location>
        <begin position="30"/>
        <end position="40"/>
    </location>
</feature>
<reference evidence="2" key="1">
    <citation type="journal article" date="2014" name="Genome Biol. Evol.">
        <title>Gene Loss Rather Than Gene Gain Is Associated with a Host Jump from Monocots to Dicots in the Smut Fungus Melanopsichium pennsylvanicum.</title>
        <authorList>
            <person name="Sharma R."/>
            <person name="Mishra B."/>
            <person name="Runge F."/>
            <person name="Thines M."/>
        </authorList>
    </citation>
    <scope>NUCLEOTIDE SEQUENCE</scope>
    <source>
        <strain evidence="2">4</strain>
    </source>
</reference>
<feature type="non-terminal residue" evidence="2">
    <location>
        <position position="40"/>
    </location>
</feature>
<feature type="compositionally biased region" description="Low complexity" evidence="1">
    <location>
        <begin position="15"/>
        <end position="29"/>
    </location>
</feature>
<accession>A0A077RCI3</accession>
<proteinExistence type="predicted"/>
<protein>
    <submittedName>
        <fullName evidence="2">Uncharacterized protein</fullName>
    </submittedName>
</protein>
<organism evidence="2">
    <name type="scientific">Melanopsichium pennsylvanicum 4</name>
    <dbReference type="NCBI Taxonomy" id="1398559"/>
    <lineage>
        <taxon>Eukaryota</taxon>
        <taxon>Fungi</taxon>
        <taxon>Dikarya</taxon>
        <taxon>Basidiomycota</taxon>
        <taxon>Ustilaginomycotina</taxon>
        <taxon>Ustilaginomycetes</taxon>
        <taxon>Ustilaginales</taxon>
        <taxon>Ustilaginaceae</taxon>
        <taxon>Melanopsichium</taxon>
    </lineage>
</organism>